<dbReference type="AlphaFoldDB" id="A0A914EMA6"/>
<reference evidence="3" key="1">
    <citation type="submission" date="2022-11" db="UniProtKB">
        <authorList>
            <consortium name="WormBaseParasite"/>
        </authorList>
    </citation>
    <scope>IDENTIFICATION</scope>
</reference>
<evidence type="ECO:0000256" key="1">
    <source>
        <dbReference type="SAM" id="Phobius"/>
    </source>
</evidence>
<accession>A0A914EMA6</accession>
<keyword evidence="2" id="KW-1185">Reference proteome</keyword>
<dbReference type="WBParaSite" id="ACRNAN_scaffold8994.g20844.t1">
    <property type="protein sequence ID" value="ACRNAN_scaffold8994.g20844.t1"/>
    <property type="gene ID" value="ACRNAN_scaffold8994.g20844"/>
</dbReference>
<dbReference type="Proteomes" id="UP000887540">
    <property type="component" value="Unplaced"/>
</dbReference>
<name>A0A914EMA6_9BILA</name>
<feature type="transmembrane region" description="Helical" evidence="1">
    <location>
        <begin position="42"/>
        <end position="67"/>
    </location>
</feature>
<organism evidence="2 3">
    <name type="scientific">Acrobeloides nanus</name>
    <dbReference type="NCBI Taxonomy" id="290746"/>
    <lineage>
        <taxon>Eukaryota</taxon>
        <taxon>Metazoa</taxon>
        <taxon>Ecdysozoa</taxon>
        <taxon>Nematoda</taxon>
        <taxon>Chromadorea</taxon>
        <taxon>Rhabditida</taxon>
        <taxon>Tylenchina</taxon>
        <taxon>Cephalobomorpha</taxon>
        <taxon>Cephaloboidea</taxon>
        <taxon>Cephalobidae</taxon>
        <taxon>Acrobeloides</taxon>
    </lineage>
</organism>
<keyword evidence="1" id="KW-1133">Transmembrane helix</keyword>
<keyword evidence="1" id="KW-0472">Membrane</keyword>
<keyword evidence="1" id="KW-0812">Transmembrane</keyword>
<proteinExistence type="predicted"/>
<evidence type="ECO:0000313" key="2">
    <source>
        <dbReference type="Proteomes" id="UP000887540"/>
    </source>
</evidence>
<protein>
    <submittedName>
        <fullName evidence="3">Uncharacterized protein</fullName>
    </submittedName>
</protein>
<sequence length="110" mass="12814">MSNMTERPPIMDDKPGQMSYYMFYTLLEKAHKNQEPREHSSVILIFLAVGVIIFVAVTIALGIQLVYCYRTRQIQYIIEMQDAAREKLMTEQSSSAELHSPRDLEQFIVR</sequence>
<evidence type="ECO:0000313" key="3">
    <source>
        <dbReference type="WBParaSite" id="ACRNAN_scaffold8994.g20844.t1"/>
    </source>
</evidence>